<feature type="region of interest" description="Disordered" evidence="1">
    <location>
        <begin position="10"/>
        <end position="59"/>
    </location>
</feature>
<gene>
    <name evidence="2" type="ORF">V6N11_036163</name>
</gene>
<dbReference type="Proteomes" id="UP001396334">
    <property type="component" value="Unassembled WGS sequence"/>
</dbReference>
<evidence type="ECO:0000313" key="2">
    <source>
        <dbReference type="EMBL" id="KAK9009633.1"/>
    </source>
</evidence>
<sequence length="108" mass="11709">MVRVEEIGFLDQTSQPYAGSSKVKLKSKNLNQDDDSVSITSTDSSTKPSPARDDSQQEVEEDAINAILLGKDYNVYSGMENNPGLNLGEEDLLGKGLKTPPLHGEKGR</sequence>
<protein>
    <submittedName>
        <fullName evidence="2">Uncharacterized protein</fullName>
    </submittedName>
</protein>
<evidence type="ECO:0000313" key="3">
    <source>
        <dbReference type="Proteomes" id="UP001396334"/>
    </source>
</evidence>
<feature type="region of interest" description="Disordered" evidence="1">
    <location>
        <begin position="79"/>
        <end position="108"/>
    </location>
</feature>
<comment type="caution">
    <text evidence="2">The sequence shown here is derived from an EMBL/GenBank/DDBJ whole genome shotgun (WGS) entry which is preliminary data.</text>
</comment>
<feature type="compositionally biased region" description="Low complexity" evidence="1">
    <location>
        <begin position="37"/>
        <end position="46"/>
    </location>
</feature>
<proteinExistence type="predicted"/>
<reference evidence="2 3" key="1">
    <citation type="journal article" date="2024" name="G3 (Bethesda)">
        <title>Genome assembly of Hibiscus sabdariffa L. provides insights into metabolisms of medicinal natural products.</title>
        <authorList>
            <person name="Kim T."/>
        </authorList>
    </citation>
    <scope>NUCLEOTIDE SEQUENCE [LARGE SCALE GENOMIC DNA]</scope>
    <source>
        <strain evidence="2">TK-2024</strain>
        <tissue evidence="2">Old leaves</tissue>
    </source>
</reference>
<evidence type="ECO:0000256" key="1">
    <source>
        <dbReference type="SAM" id="MobiDB-lite"/>
    </source>
</evidence>
<dbReference type="EMBL" id="JBBPBN010000024">
    <property type="protein sequence ID" value="KAK9009633.1"/>
    <property type="molecule type" value="Genomic_DNA"/>
</dbReference>
<organism evidence="2 3">
    <name type="scientific">Hibiscus sabdariffa</name>
    <name type="common">roselle</name>
    <dbReference type="NCBI Taxonomy" id="183260"/>
    <lineage>
        <taxon>Eukaryota</taxon>
        <taxon>Viridiplantae</taxon>
        <taxon>Streptophyta</taxon>
        <taxon>Embryophyta</taxon>
        <taxon>Tracheophyta</taxon>
        <taxon>Spermatophyta</taxon>
        <taxon>Magnoliopsida</taxon>
        <taxon>eudicotyledons</taxon>
        <taxon>Gunneridae</taxon>
        <taxon>Pentapetalae</taxon>
        <taxon>rosids</taxon>
        <taxon>malvids</taxon>
        <taxon>Malvales</taxon>
        <taxon>Malvaceae</taxon>
        <taxon>Malvoideae</taxon>
        <taxon>Hibiscus</taxon>
    </lineage>
</organism>
<accession>A0ABR2R9K6</accession>
<name>A0ABR2R9K6_9ROSI</name>
<keyword evidence="3" id="KW-1185">Reference proteome</keyword>